<organism evidence="3 4">
    <name type="scientific">Chlorobium phaeobacteroides (strain DSM 266 / SMG 266 / 2430)</name>
    <dbReference type="NCBI Taxonomy" id="290317"/>
    <lineage>
        <taxon>Bacteria</taxon>
        <taxon>Pseudomonadati</taxon>
        <taxon>Chlorobiota</taxon>
        <taxon>Chlorobiia</taxon>
        <taxon>Chlorobiales</taxon>
        <taxon>Chlorobiaceae</taxon>
        <taxon>Chlorobium/Pelodictyon group</taxon>
        <taxon>Chlorobium</taxon>
    </lineage>
</organism>
<keyword evidence="1" id="KW-0175">Coiled coil</keyword>
<evidence type="ECO:0000313" key="4">
    <source>
        <dbReference type="Proteomes" id="UP000008701"/>
    </source>
</evidence>
<dbReference type="InterPro" id="IPR029063">
    <property type="entry name" value="SAM-dependent_MTases_sf"/>
</dbReference>
<dbReference type="OrthoDB" id="9771846at2"/>
<dbReference type="KEGG" id="cph:Cpha266_2342"/>
<evidence type="ECO:0000256" key="1">
    <source>
        <dbReference type="SAM" id="Coils"/>
    </source>
</evidence>
<keyword evidence="3" id="KW-0808">Transferase</keyword>
<feature type="domain" description="Methyltransferase FkbM" evidence="2">
    <location>
        <begin position="481"/>
        <end position="647"/>
    </location>
</feature>
<dbReference type="Proteomes" id="UP000008701">
    <property type="component" value="Chromosome"/>
</dbReference>
<dbReference type="HOGENOM" id="CLU_403717_0_0_10"/>
<accession>A1BIV3</accession>
<sequence>MEYDPFSVPLTTWLQFLRYFLPPSGILLIGAGTGSGSFVQMLRLMHQSNVILVEADDAQYLHLKRNLKPEETWQVHNVLVSPHAETSTFYKAGNPSESGLIEPELLQNLWPNLKTIQKCCNLPTVSVEELLRSAEQTINWLFLDCLPAAKLLEQAGSMLEQIDLLVLRVLIDEDVSSVNGETQADVQARLNAQGFRLVITEQERHPALAHVLYVRDPAFMRTSGNMLQQELALAENERVTLIENLVKLENDVTAALEAWCTFEAISTERQIIIEQQVAIIENINEIVNRHNDSIAALELEKNILEQEKNELVERQKILENDLLSAEQCINQQNCRIGDGEIIIETLTEKIDDQTVKIEALNKENVIQREMLKQSDVDRSIAQQECDRQKSLMAELVENNKALNIVINERDTLFQSCIAEIDLLKKQNESLDSTYKALRLACNEPDGSDPKKLVAATHDDNIDDMIEDVSQFLSGKKITFVDVGSYVGDVFLKMYRTDKIKVREAHLYEPNPDSYEIIKKNIAACNTPSLHVYNFAISDEPGRKLFCAAKSMTKVMPVLIDTDKATNYFNSESYALNDLAEGYTDRRIDFLKIDVEGYELEVLRSADKLLINQDINIIYIEVGFNRSTHQQTYFGDIDSFLQNYGYRVYRIYDQVNEWIQASPFLRRCNVLYMSSGFIGVKL</sequence>
<feature type="coiled-coil region" evidence="1">
    <location>
        <begin position="280"/>
        <end position="363"/>
    </location>
</feature>
<evidence type="ECO:0000313" key="3">
    <source>
        <dbReference type="EMBL" id="ABL66330.1"/>
    </source>
</evidence>
<dbReference type="InterPro" id="IPR053188">
    <property type="entry name" value="FkbM_Methyltransferase"/>
</dbReference>
<dbReference type="SUPFAM" id="SSF53335">
    <property type="entry name" value="S-adenosyl-L-methionine-dependent methyltransferases"/>
    <property type="match status" value="1"/>
</dbReference>
<dbReference type="AlphaFoldDB" id="A1BIV3"/>
<dbReference type="STRING" id="290317.Cpha266_2342"/>
<dbReference type="GO" id="GO:0008171">
    <property type="term" value="F:O-methyltransferase activity"/>
    <property type="evidence" value="ECO:0007669"/>
    <property type="project" value="TreeGrafter"/>
</dbReference>
<keyword evidence="3" id="KW-0489">Methyltransferase</keyword>
<reference evidence="3 4" key="1">
    <citation type="submission" date="2006-12" db="EMBL/GenBank/DDBJ databases">
        <title>Complete sequence of Chlorobium phaeobacteroides DSM 266.</title>
        <authorList>
            <consortium name="US DOE Joint Genome Institute"/>
            <person name="Copeland A."/>
            <person name="Lucas S."/>
            <person name="Lapidus A."/>
            <person name="Barry K."/>
            <person name="Detter J.C."/>
            <person name="Glavina del Rio T."/>
            <person name="Hammon N."/>
            <person name="Israni S."/>
            <person name="Pitluck S."/>
            <person name="Goltsman E."/>
            <person name="Schmutz J."/>
            <person name="Larimer F."/>
            <person name="Land M."/>
            <person name="Hauser L."/>
            <person name="Mikhailova N."/>
            <person name="Li T."/>
            <person name="Overmann J."/>
            <person name="Bryant D.A."/>
            <person name="Richardson P."/>
        </authorList>
    </citation>
    <scope>NUCLEOTIDE SEQUENCE [LARGE SCALE GENOMIC DNA]</scope>
    <source>
        <strain evidence="3 4">DSM 266</strain>
    </source>
</reference>
<dbReference type="PANTHER" id="PTHR36973">
    <property type="entry name" value="SLL1456 PROTEIN-RELATED"/>
    <property type="match status" value="1"/>
</dbReference>
<protein>
    <submittedName>
        <fullName evidence="3">Methyltransferase FkbM family</fullName>
    </submittedName>
</protein>
<dbReference type="GO" id="GO:0032259">
    <property type="term" value="P:methylation"/>
    <property type="evidence" value="ECO:0007669"/>
    <property type="project" value="UniProtKB-KW"/>
</dbReference>
<dbReference type="PANTHER" id="PTHR36973:SF4">
    <property type="entry name" value="NODULATION PROTEIN"/>
    <property type="match status" value="1"/>
</dbReference>
<gene>
    <name evidence="3" type="ordered locus">Cpha266_2342</name>
</gene>
<dbReference type="Pfam" id="PF05050">
    <property type="entry name" value="Methyltransf_21"/>
    <property type="match status" value="1"/>
</dbReference>
<dbReference type="eggNOG" id="COG1196">
    <property type="taxonomic scope" value="Bacteria"/>
</dbReference>
<proteinExistence type="predicted"/>
<dbReference type="RefSeq" id="WP_011746115.1">
    <property type="nucleotide sequence ID" value="NC_008639.1"/>
</dbReference>
<dbReference type="EMBL" id="CP000492">
    <property type="protein sequence ID" value="ABL66330.1"/>
    <property type="molecule type" value="Genomic_DNA"/>
</dbReference>
<dbReference type="InterPro" id="IPR006342">
    <property type="entry name" value="FkbM_mtfrase"/>
</dbReference>
<name>A1BIV3_CHLPD</name>
<keyword evidence="4" id="KW-1185">Reference proteome</keyword>
<dbReference type="Gene3D" id="3.40.50.150">
    <property type="entry name" value="Vaccinia Virus protein VP39"/>
    <property type="match status" value="2"/>
</dbReference>
<dbReference type="NCBIfam" id="TIGR01444">
    <property type="entry name" value="fkbM_fam"/>
    <property type="match status" value="1"/>
</dbReference>
<evidence type="ECO:0000259" key="2">
    <source>
        <dbReference type="Pfam" id="PF05050"/>
    </source>
</evidence>
<dbReference type="eggNOG" id="COG2242">
    <property type="taxonomic scope" value="Bacteria"/>
</dbReference>